<feature type="domain" description="CBF1-interacting co-repressor CIR N-terminal" evidence="2">
    <location>
        <begin position="42"/>
        <end position="78"/>
    </location>
</feature>
<organism evidence="3 4">
    <name type="scientific">Penicillium cosmopolitanum</name>
    <dbReference type="NCBI Taxonomy" id="1131564"/>
    <lineage>
        <taxon>Eukaryota</taxon>
        <taxon>Fungi</taxon>
        <taxon>Dikarya</taxon>
        <taxon>Ascomycota</taxon>
        <taxon>Pezizomycotina</taxon>
        <taxon>Eurotiomycetes</taxon>
        <taxon>Eurotiomycetidae</taxon>
        <taxon>Eurotiales</taxon>
        <taxon>Aspergillaceae</taxon>
        <taxon>Penicillium</taxon>
    </lineage>
</organism>
<proteinExistence type="predicted"/>
<feature type="compositionally biased region" description="Basic and acidic residues" evidence="1">
    <location>
        <begin position="104"/>
        <end position="116"/>
    </location>
</feature>
<evidence type="ECO:0000313" key="3">
    <source>
        <dbReference type="EMBL" id="KAJ5386312.1"/>
    </source>
</evidence>
<dbReference type="OrthoDB" id="2159131at2759"/>
<feature type="compositionally biased region" description="Basic and acidic residues" evidence="1">
    <location>
        <begin position="246"/>
        <end position="259"/>
    </location>
</feature>
<feature type="compositionally biased region" description="Basic and acidic residues" evidence="1">
    <location>
        <begin position="131"/>
        <end position="160"/>
    </location>
</feature>
<feature type="compositionally biased region" description="Basic and acidic residues" evidence="1">
    <location>
        <begin position="319"/>
        <end position="332"/>
    </location>
</feature>
<feature type="compositionally biased region" description="Basic and acidic residues" evidence="1">
    <location>
        <begin position="70"/>
        <end position="88"/>
    </location>
</feature>
<evidence type="ECO:0000259" key="2">
    <source>
        <dbReference type="SMART" id="SM01083"/>
    </source>
</evidence>
<feature type="compositionally biased region" description="Basic residues" evidence="1">
    <location>
        <begin position="333"/>
        <end position="349"/>
    </location>
</feature>
<feature type="region of interest" description="Disordered" evidence="1">
    <location>
        <begin position="1"/>
        <end position="398"/>
    </location>
</feature>
<evidence type="ECO:0000256" key="1">
    <source>
        <dbReference type="SAM" id="MobiDB-lite"/>
    </source>
</evidence>
<name>A0A9W9VND3_9EURO</name>
<dbReference type="EMBL" id="JAPZBU010000009">
    <property type="protein sequence ID" value="KAJ5386312.1"/>
    <property type="molecule type" value="Genomic_DNA"/>
</dbReference>
<dbReference type="PANTHER" id="PTHR22093">
    <property type="entry name" value="LEUKOCYTE RECEPTOR CLUSTER LRC MEMBER 1"/>
    <property type="match status" value="1"/>
</dbReference>
<dbReference type="RefSeq" id="XP_056484110.1">
    <property type="nucleotide sequence ID" value="XM_056633490.1"/>
</dbReference>
<protein>
    <recommendedName>
        <fullName evidence="2">CBF1-interacting co-repressor CIR N-terminal domain-containing protein</fullName>
    </recommendedName>
</protein>
<dbReference type="Proteomes" id="UP001147747">
    <property type="component" value="Unassembled WGS sequence"/>
</dbReference>
<dbReference type="InterPro" id="IPR019339">
    <property type="entry name" value="CIR_N_dom"/>
</dbReference>
<comment type="caution">
    <text evidence="3">The sequence shown here is derived from an EMBL/GenBank/DDBJ whole genome shotgun (WGS) entry which is preliminary data.</text>
</comment>
<dbReference type="InterPro" id="IPR039875">
    <property type="entry name" value="LENG1-like"/>
</dbReference>
<accession>A0A9W9VND3</accession>
<gene>
    <name evidence="3" type="ORF">N7509_008853</name>
</gene>
<dbReference type="SMART" id="SM01083">
    <property type="entry name" value="Cir_N"/>
    <property type="match status" value="1"/>
</dbReference>
<feature type="compositionally biased region" description="Basic residues" evidence="1">
    <location>
        <begin position="382"/>
        <end position="398"/>
    </location>
</feature>
<feature type="compositionally biased region" description="Basic and acidic residues" evidence="1">
    <location>
        <begin position="350"/>
        <end position="381"/>
    </location>
</feature>
<feature type="compositionally biased region" description="Basic and acidic residues" evidence="1">
    <location>
        <begin position="178"/>
        <end position="200"/>
    </location>
</feature>
<reference evidence="3" key="2">
    <citation type="journal article" date="2023" name="IMA Fungus">
        <title>Comparative genomic study of the Penicillium genus elucidates a diverse pangenome and 15 lateral gene transfer events.</title>
        <authorList>
            <person name="Petersen C."/>
            <person name="Sorensen T."/>
            <person name="Nielsen M.R."/>
            <person name="Sondergaard T.E."/>
            <person name="Sorensen J.L."/>
            <person name="Fitzpatrick D.A."/>
            <person name="Frisvad J.C."/>
            <person name="Nielsen K.L."/>
        </authorList>
    </citation>
    <scope>NUCLEOTIDE SEQUENCE</scope>
    <source>
        <strain evidence="3">IBT 29677</strain>
    </source>
</reference>
<dbReference type="PANTHER" id="PTHR22093:SF0">
    <property type="entry name" value="LEUKOCYTE RECEPTOR CLUSTER MEMBER 1"/>
    <property type="match status" value="1"/>
</dbReference>
<keyword evidence="4" id="KW-1185">Reference proteome</keyword>
<dbReference type="GeneID" id="81372470"/>
<reference evidence="3" key="1">
    <citation type="submission" date="2022-12" db="EMBL/GenBank/DDBJ databases">
        <authorList>
            <person name="Petersen C."/>
        </authorList>
    </citation>
    <scope>NUCLEOTIDE SEQUENCE</scope>
    <source>
        <strain evidence="3">IBT 29677</strain>
    </source>
</reference>
<feature type="compositionally biased region" description="Basic and acidic residues" evidence="1">
    <location>
        <begin position="277"/>
        <end position="292"/>
    </location>
</feature>
<evidence type="ECO:0000313" key="4">
    <source>
        <dbReference type="Proteomes" id="UP001147747"/>
    </source>
</evidence>
<dbReference type="AlphaFoldDB" id="A0A9W9VND3"/>
<sequence>MEGETAQGETKRELSHTTRVRTAQAERGVGGGGLIDKAGKKSWNVYNPDNIARVKRDEAQAQAREEEDERLMQEVDAERRIKILRGERPPTPPPPPQSSTDTFARSERKPNDDAGRYRKKRRLAGEDDTDRDIRFAREDAEQALSKRDELSRSSQREGRDQQVPLWDSSGHINLFPEGSKKAEKNSEAEAEKKKKERSYEDQYTMRFSNAEGFKEQAGRQPWYSSGAQVVTAPDAMPDKNVWGNEDPMRREREKTRMDVNDPLAAMKRGVRQLKATQQERKVWTEQKRKEIESLNTADSHNATRHQRKRSQSMGSLDNFKLDESTSKADGEKHRRGSHHPRRHHHRNRSRERSRDRPHKRSNETSERSRRDCHDRHDEDRRTRRHSHRSKSGKSPARR</sequence>